<dbReference type="Pfam" id="PF04851">
    <property type="entry name" value="ResIII"/>
    <property type="match status" value="1"/>
</dbReference>
<dbReference type="Pfam" id="PF03368">
    <property type="entry name" value="Dicer_dimer"/>
    <property type="match status" value="1"/>
</dbReference>
<feature type="domain" description="Dicer dsRNA-binding fold" evidence="12">
    <location>
        <begin position="730"/>
        <end position="826"/>
    </location>
</feature>
<dbReference type="GO" id="GO:0005524">
    <property type="term" value="F:ATP binding"/>
    <property type="evidence" value="ECO:0007669"/>
    <property type="project" value="UniProtKB-KW"/>
</dbReference>
<dbReference type="GO" id="GO:0003677">
    <property type="term" value="F:DNA binding"/>
    <property type="evidence" value="ECO:0007669"/>
    <property type="project" value="InterPro"/>
</dbReference>
<dbReference type="Pfam" id="PF00636">
    <property type="entry name" value="Ribonuclease_3"/>
    <property type="match status" value="1"/>
</dbReference>
<dbReference type="SUPFAM" id="SSF52540">
    <property type="entry name" value="P-loop containing nucleoside triphosphate hydrolases"/>
    <property type="match status" value="1"/>
</dbReference>
<comment type="cofactor">
    <cofactor evidence="1">
        <name>Mn(2+)</name>
        <dbReference type="ChEBI" id="CHEBI:29035"/>
    </cofactor>
</comment>
<dbReference type="GO" id="GO:0006396">
    <property type="term" value="P:RNA processing"/>
    <property type="evidence" value="ECO:0007669"/>
    <property type="project" value="InterPro"/>
</dbReference>
<dbReference type="Pfam" id="PF00271">
    <property type="entry name" value="Helicase_C"/>
    <property type="match status" value="1"/>
</dbReference>
<dbReference type="InterPro" id="IPR036389">
    <property type="entry name" value="RNase_III_sf"/>
</dbReference>
<evidence type="ECO:0000256" key="4">
    <source>
        <dbReference type="ARBA" id="ARBA00022801"/>
    </source>
</evidence>
<dbReference type="PROSITE" id="PS51327">
    <property type="entry name" value="DICER_DSRBF"/>
    <property type="match status" value="1"/>
</dbReference>
<dbReference type="PROSITE" id="PS51194">
    <property type="entry name" value="HELICASE_CTER"/>
    <property type="match status" value="1"/>
</dbReference>
<name>A0A8G1FWG6_9CILI</name>
<evidence type="ECO:0000256" key="1">
    <source>
        <dbReference type="ARBA" id="ARBA00001936"/>
    </source>
</evidence>
<keyword evidence="6" id="KW-0067">ATP-binding</keyword>
<evidence type="ECO:0000256" key="8">
    <source>
        <dbReference type="ARBA" id="ARBA00023211"/>
    </source>
</evidence>
<dbReference type="Gene3D" id="3.30.160.380">
    <property type="entry name" value="Dicer dimerisation domain"/>
    <property type="match status" value="1"/>
</dbReference>
<dbReference type="SMART" id="SM00490">
    <property type="entry name" value="HELICc"/>
    <property type="match status" value="1"/>
</dbReference>
<dbReference type="SUPFAM" id="SSF69065">
    <property type="entry name" value="RNase III domain-like"/>
    <property type="match status" value="1"/>
</dbReference>
<comment type="similarity">
    <text evidence="9">Belongs to the helicase family. Dicer subfamily.</text>
</comment>
<dbReference type="GO" id="GO:0004386">
    <property type="term" value="F:helicase activity"/>
    <property type="evidence" value="ECO:0007669"/>
    <property type="project" value="UniProtKB-KW"/>
</dbReference>
<organism evidence="13">
    <name type="scientific">Paramecium bursaria</name>
    <dbReference type="NCBI Taxonomy" id="74790"/>
    <lineage>
        <taxon>Eukaryota</taxon>
        <taxon>Sar</taxon>
        <taxon>Alveolata</taxon>
        <taxon>Ciliophora</taxon>
        <taxon>Intramacronucleata</taxon>
        <taxon>Oligohymenophorea</taxon>
        <taxon>Peniculida</taxon>
        <taxon>Parameciidae</taxon>
        <taxon>Paramecium</taxon>
    </lineage>
</organism>
<feature type="domain" description="Helicase C-terminal" evidence="11">
    <location>
        <begin position="548"/>
        <end position="693"/>
    </location>
</feature>
<keyword evidence="2" id="KW-0479">Metal-binding</keyword>
<keyword evidence="5" id="KW-0347">Helicase</keyword>
<reference evidence="13" key="1">
    <citation type="journal article" name="Roy. Soc. Open Sci.">
        <title>Characterization of the RNA-interference pathway as a tool for reverse genetic analysis in the nascent phototrophic endosymbiosis, Paramecium bursaria.</title>
        <authorList>
            <person name="Jenkins B.H."/>
            <person name="Maguire F."/>
            <person name="Leonard G."/>
            <person name="Eaton J.D."/>
            <person name="West S."/>
            <person name="Housden B.E."/>
            <person name="Milner D.S."/>
            <person name="Richards T.A."/>
        </authorList>
    </citation>
    <scope>NUCLEOTIDE SEQUENCE</scope>
    <source>
        <strain evidence="13">186b</strain>
    </source>
</reference>
<feature type="domain" description="Helicase ATP-binding" evidence="10">
    <location>
        <begin position="105"/>
        <end position="307"/>
    </location>
</feature>
<dbReference type="PANTHER" id="PTHR14074">
    <property type="entry name" value="HELICASE WITH DEATH DOMAIN-RELATED"/>
    <property type="match status" value="1"/>
</dbReference>
<accession>A0A8G1FWG6</accession>
<gene>
    <name evidence="13" type="primary">dcr2/3</name>
</gene>
<keyword evidence="4" id="KW-0378">Hydrolase</keyword>
<sequence length="1596" mass="188142">MQQSNYEHSRNLGSILSDDDDRTRHLGSIFDSHLQSVFKSEIVPNWINESEIKNVQNIQTDYESFTDDLLDQIHNQDVILQECKKIELEIKNDEEIVYRDYQLDIFDKAKDQNSIIYLETGMGKTLIMIMVMWQKLKKNPIKRVLFLANTIQLVEQQAAQIKIKLPKVARIDLDYEKDQEYIAIQAVEKICILHGRKYGDLVQRTGLRFMVENNKIFVMTTQLFLNALRRGLVRLDEFSLICFDECHATQSDHPYNLIMKEFYFPLKKDLEEQKILKEMPQLIGSTASPVMNNKANTPKDILQEILGLAANMDSMYVYSDQESQQKYLNNAQIKFVKYQVLNNNDLLLQALEQQFASKNNEIVQYIESINFMPEYFILREELNQFRSRYKEKRIQQAIWEIQDLILVKGLFLILDQGRYTIIILLNIAINGLKTYVSNNQRSPYKNQISQLQEQLTKFLDRCKLQYGDIKKFCSNKVQELLICLDYIFNLDKNNLTLIFVKQRITAAYLCEYLRQYYQGSDINIDYIIGIRGIKEQQKKQETKTVQIDVDETLDEEQNTALIDSLLTNFSSYKSLDSEEVQEKFEKILMIKNSINRGDQSKVIDAFRKQKLQILITTSVAEEGIDIPMCNYVICYNSITNSKAYVQMKGRARKENSQFIIMVPQINQQSKVQQHQAVQLTTKQQIKDISQPIRKQKVLDTIKVIQQKQKNQEYEFFLIQESGANINMNWSINLVQDFCQQFQEGYNKINPQYVVFQLRTEKLGANTEYIAFLQLPFVLKEFLFYSKKCSTPDLAKAHVALKAAKSLYLNGYITSDLQANNFQGIGIHFGADEDDYNIDMVSIQREIFTENVKKVIRQSNLLNQDIKVFQRLYKQNRNQILKTLSHQDSNEYISRELTLNNNPYYMIYPVNYAFDKYEEFFSLVGIKFTNRSTKLGIQEFEQYLRNYKQQIIQELNFINPESNFSVFKQANKPQSYNFTNTNEVFFISNGAGGLGQIYSSFIFCTNAYDCYNLLRKKQEQNYLQNLNQTNQAQIQKNSILDRIDSFKQHLTVFKKIYENRNQSEIFINMSIVEVDKQPSPDIKQYMREMVIECLNLRNFNSTRHLIGCSYFKFLLATQIYRECFQLDAKQLISKSKLCMSATKIRNNLLENKFFQFIFKKDSNPIISLFTKISIVQENITQIGSFQQQVQKIEQHGSVKYNTPYYNHISNQDFVKFLYQMFAYVYQQKDDDFKNGYYLLEQTKALQLKSYLKNKQELAEILPQQNEEEDLAFIRKEYTKLEKIISYQFTKFELLFQAMTDISFRNVINNSLVPNYLYPFLRRNNKNQDQLDYIDDPEIQSFISGLDKINEIDFVSYDNQGLGYLGNYLWKHLITIYLVKQNFDQTKTFILKKLLTSFRFQACLAIKLKLNFFLNYNNVKSVQQIYETSSPNSSLKYQLEQLDQWQLTQGLELLGNAFRALVAAMYLDSGCNNNIYQWVDVILSSINTQTLFEDQYLLSIPRYAILKWYSDKKLGDPINFDLIRIPHNDYKKVSKNEFLFVPYDLEKSEIVNILQERFSNIEQLQIYAFTKHQAWTKLKKLLPPEYNLRDILNDLLKQ</sequence>
<evidence type="ECO:0000259" key="12">
    <source>
        <dbReference type="PROSITE" id="PS51327"/>
    </source>
</evidence>
<keyword evidence="3" id="KW-0547">Nucleotide-binding</keyword>
<evidence type="ECO:0000256" key="5">
    <source>
        <dbReference type="ARBA" id="ARBA00022806"/>
    </source>
</evidence>
<evidence type="ECO:0000259" key="10">
    <source>
        <dbReference type="PROSITE" id="PS51192"/>
    </source>
</evidence>
<evidence type="ECO:0000256" key="6">
    <source>
        <dbReference type="ARBA" id="ARBA00022840"/>
    </source>
</evidence>
<keyword evidence="7" id="KW-0460">Magnesium</keyword>
<dbReference type="InterPro" id="IPR027417">
    <property type="entry name" value="P-loop_NTPase"/>
</dbReference>
<dbReference type="SMART" id="SM00487">
    <property type="entry name" value="DEXDc"/>
    <property type="match status" value="1"/>
</dbReference>
<dbReference type="GO" id="GO:0005737">
    <property type="term" value="C:cytoplasm"/>
    <property type="evidence" value="ECO:0007669"/>
    <property type="project" value="TreeGrafter"/>
</dbReference>
<dbReference type="InterPro" id="IPR038248">
    <property type="entry name" value="Dicer_dimer_sf"/>
</dbReference>
<keyword evidence="9" id="KW-0694">RNA-binding</keyword>
<dbReference type="GO" id="GO:0046872">
    <property type="term" value="F:metal ion binding"/>
    <property type="evidence" value="ECO:0007669"/>
    <property type="project" value="UniProtKB-KW"/>
</dbReference>
<evidence type="ECO:0000256" key="3">
    <source>
        <dbReference type="ARBA" id="ARBA00022741"/>
    </source>
</evidence>
<evidence type="ECO:0000256" key="2">
    <source>
        <dbReference type="ARBA" id="ARBA00022723"/>
    </source>
</evidence>
<keyword evidence="8" id="KW-0464">Manganese</keyword>
<dbReference type="Gene3D" id="3.40.50.300">
    <property type="entry name" value="P-loop containing nucleotide triphosphate hydrolases"/>
    <property type="match status" value="2"/>
</dbReference>
<evidence type="ECO:0000256" key="9">
    <source>
        <dbReference type="PROSITE-ProRule" id="PRU00657"/>
    </source>
</evidence>
<evidence type="ECO:0000256" key="7">
    <source>
        <dbReference type="ARBA" id="ARBA00022842"/>
    </source>
</evidence>
<proteinExistence type="inferred from homology"/>
<dbReference type="InterPro" id="IPR051363">
    <property type="entry name" value="RLR_Helicase"/>
</dbReference>
<dbReference type="PANTHER" id="PTHR14074:SF16">
    <property type="entry name" value="ANTIVIRAL INNATE IMMUNE RESPONSE RECEPTOR RIG-I"/>
    <property type="match status" value="1"/>
</dbReference>
<dbReference type="PROSITE" id="PS51192">
    <property type="entry name" value="HELICASE_ATP_BIND_1"/>
    <property type="match status" value="1"/>
</dbReference>
<evidence type="ECO:0000259" key="11">
    <source>
        <dbReference type="PROSITE" id="PS51194"/>
    </source>
</evidence>
<dbReference type="EMBL" id="MW715703">
    <property type="protein sequence ID" value="QZA51929.1"/>
    <property type="molecule type" value="Genomic_DNA"/>
</dbReference>
<dbReference type="InterPro" id="IPR006935">
    <property type="entry name" value="Helicase/UvrB_N"/>
</dbReference>
<dbReference type="InterPro" id="IPR000999">
    <property type="entry name" value="RNase_III_dom"/>
</dbReference>
<evidence type="ECO:0000313" key="13">
    <source>
        <dbReference type="EMBL" id="QZA51929.1"/>
    </source>
</evidence>
<dbReference type="InterPro" id="IPR014001">
    <property type="entry name" value="Helicase_ATP-bd"/>
</dbReference>
<dbReference type="GO" id="GO:0031047">
    <property type="term" value="P:regulatory ncRNA-mediated gene silencing"/>
    <property type="evidence" value="ECO:0007669"/>
    <property type="project" value="UniProtKB-ARBA"/>
</dbReference>
<dbReference type="GO" id="GO:0003723">
    <property type="term" value="F:RNA binding"/>
    <property type="evidence" value="ECO:0007669"/>
    <property type="project" value="UniProtKB-UniRule"/>
</dbReference>
<protein>
    <submittedName>
        <fullName evidence="13">Dicer 2/3</fullName>
    </submittedName>
</protein>
<dbReference type="GO" id="GO:0004525">
    <property type="term" value="F:ribonuclease III activity"/>
    <property type="evidence" value="ECO:0007669"/>
    <property type="project" value="InterPro"/>
</dbReference>
<dbReference type="InterPro" id="IPR005034">
    <property type="entry name" value="Dicer_dimerisation"/>
</dbReference>
<dbReference type="Gene3D" id="1.10.1520.10">
    <property type="entry name" value="Ribonuclease III domain"/>
    <property type="match status" value="1"/>
</dbReference>
<dbReference type="InterPro" id="IPR001650">
    <property type="entry name" value="Helicase_C-like"/>
</dbReference>